<dbReference type="EMBL" id="CAICTM010000120">
    <property type="protein sequence ID" value="CAB9501903.1"/>
    <property type="molecule type" value="Genomic_DNA"/>
</dbReference>
<dbReference type="SMART" id="SM00504">
    <property type="entry name" value="Ubox"/>
    <property type="match status" value="1"/>
</dbReference>
<dbReference type="Proteomes" id="UP001153069">
    <property type="component" value="Unassembled WGS sequence"/>
</dbReference>
<dbReference type="InterPro" id="IPR003613">
    <property type="entry name" value="Ubox_domain"/>
</dbReference>
<name>A0A9N8DF93_9STRA</name>
<feature type="region of interest" description="Disordered" evidence="1">
    <location>
        <begin position="172"/>
        <end position="196"/>
    </location>
</feature>
<accession>A0A9N8DF93</accession>
<dbReference type="InterPro" id="IPR013083">
    <property type="entry name" value="Znf_RING/FYVE/PHD"/>
</dbReference>
<sequence length="196" mass="21795">MMKVSAITARRNQGGETNKACAMGTPPQFVCPITMEPMRYPMRAPGGCCFERAAILEWLYFGSNACHPLTRQPLHPDQLEADGELRQAIETWRRQHGVPCDTEEEEEDDDDEFFSDSSALSYHVEEANHTRSGCTRTTSGPAAPKGGSGYADGVMSSRLLKIRNRILQSKASRFQEREEESEGMAQVQSTFRAMAA</sequence>
<comment type="caution">
    <text evidence="3">The sequence shown here is derived from an EMBL/GenBank/DDBJ whole genome shotgun (WGS) entry which is preliminary data.</text>
</comment>
<dbReference type="AlphaFoldDB" id="A0A9N8DF93"/>
<feature type="compositionally biased region" description="Polar residues" evidence="1">
    <location>
        <begin position="130"/>
        <end position="140"/>
    </location>
</feature>
<reference evidence="3" key="1">
    <citation type="submission" date="2020-06" db="EMBL/GenBank/DDBJ databases">
        <authorList>
            <consortium name="Plant Systems Biology data submission"/>
        </authorList>
    </citation>
    <scope>NUCLEOTIDE SEQUENCE</scope>
    <source>
        <strain evidence="3">D6</strain>
    </source>
</reference>
<feature type="compositionally biased region" description="Polar residues" evidence="1">
    <location>
        <begin position="186"/>
        <end position="196"/>
    </location>
</feature>
<dbReference type="PANTHER" id="PTHR46573">
    <property type="entry name" value="WD REPEAT, SAM AND U-BOX DOMAIN-CONTAINING PROTEIN 1"/>
    <property type="match status" value="1"/>
</dbReference>
<dbReference type="SUPFAM" id="SSF57850">
    <property type="entry name" value="RING/U-box"/>
    <property type="match status" value="1"/>
</dbReference>
<proteinExistence type="predicted"/>
<feature type="domain" description="U-box" evidence="2">
    <location>
        <begin position="24"/>
        <end position="99"/>
    </location>
</feature>
<keyword evidence="4" id="KW-1185">Reference proteome</keyword>
<dbReference type="GO" id="GO:0016567">
    <property type="term" value="P:protein ubiquitination"/>
    <property type="evidence" value="ECO:0007669"/>
    <property type="project" value="InterPro"/>
</dbReference>
<dbReference type="CDD" id="cd16655">
    <property type="entry name" value="RING-Ubox_WDSUB1-like"/>
    <property type="match status" value="1"/>
</dbReference>
<evidence type="ECO:0000259" key="2">
    <source>
        <dbReference type="PROSITE" id="PS51698"/>
    </source>
</evidence>
<organism evidence="3 4">
    <name type="scientific">Seminavis robusta</name>
    <dbReference type="NCBI Taxonomy" id="568900"/>
    <lineage>
        <taxon>Eukaryota</taxon>
        <taxon>Sar</taxon>
        <taxon>Stramenopiles</taxon>
        <taxon>Ochrophyta</taxon>
        <taxon>Bacillariophyta</taxon>
        <taxon>Bacillariophyceae</taxon>
        <taxon>Bacillariophycidae</taxon>
        <taxon>Naviculales</taxon>
        <taxon>Naviculaceae</taxon>
        <taxon>Seminavis</taxon>
    </lineage>
</organism>
<dbReference type="PROSITE" id="PS51698">
    <property type="entry name" value="U_BOX"/>
    <property type="match status" value="1"/>
</dbReference>
<protein>
    <submittedName>
        <fullName evidence="3">Ubox</fullName>
    </submittedName>
</protein>
<gene>
    <name evidence="3" type="ORF">SEMRO_121_G058970.1</name>
</gene>
<dbReference type="OrthoDB" id="424220at2759"/>
<dbReference type="InterPro" id="IPR052085">
    <property type="entry name" value="WD-SAM-U-box"/>
</dbReference>
<evidence type="ECO:0000313" key="4">
    <source>
        <dbReference type="Proteomes" id="UP001153069"/>
    </source>
</evidence>
<dbReference type="Gene3D" id="3.30.40.10">
    <property type="entry name" value="Zinc/RING finger domain, C3HC4 (zinc finger)"/>
    <property type="match status" value="1"/>
</dbReference>
<evidence type="ECO:0000313" key="3">
    <source>
        <dbReference type="EMBL" id="CAB9501903.1"/>
    </source>
</evidence>
<dbReference type="GO" id="GO:0004842">
    <property type="term" value="F:ubiquitin-protein transferase activity"/>
    <property type="evidence" value="ECO:0007669"/>
    <property type="project" value="InterPro"/>
</dbReference>
<feature type="region of interest" description="Disordered" evidence="1">
    <location>
        <begin position="126"/>
        <end position="150"/>
    </location>
</feature>
<dbReference type="PANTHER" id="PTHR46573:SF1">
    <property type="entry name" value="WD REPEAT, SAM AND U-BOX DOMAIN-CONTAINING PROTEIN 1"/>
    <property type="match status" value="1"/>
</dbReference>
<dbReference type="Pfam" id="PF04564">
    <property type="entry name" value="U-box"/>
    <property type="match status" value="1"/>
</dbReference>
<evidence type="ECO:0000256" key="1">
    <source>
        <dbReference type="SAM" id="MobiDB-lite"/>
    </source>
</evidence>